<sequence>MLRESNIGASKLALEKNGLALPRYSDSAMVAYVFQVGPPIVSHFTPKWPFYSLVQSAHPILFMGKKQKVAAVRKKADTAKFFRDFEEECSGSGINKGSVDGAEHSSSPLDDYAAALKVSTKELVQSSPKSLSYSRTLGEYDTVSEGSSEKCQPVKEGNQEGDNSGANGLKAPWVSLFKDNRKPSQCLALEVFENLPEQIVFDGSVEDDLEMVWGYCLVGYFAGRFPGKKALLNLCASWNVKYEYHTHSSGWLVFKFEDDASRERVLNGGPYFVFGRPLLLKVMPKCFEFDDEEISKIPVWVMLPGLPLNYWNPKGLGMIASKIGKPLSMDNLTHTKGKLSYARILVEVDALVELVRSVSIRLSSGKDREQSVVFEHEPKYCPTCRMFGHSLAECTMIGKSFQVGMKVAEPKDGEQNSTIPPVDKEAALVTSENLDTTGSENAGLTTAANPVAAIEEKSDQLHETRAEKYKAQNVDPQPPVISEVYVEDHEYSEEVHDENNFILVETKKKRSKKIKQKLVESLYPTTLKGQCSASHHNVQQRAGVKYGKSKDIHANKVHKTTTLDKLKGPTLPLSQ</sequence>
<dbReference type="InterPro" id="IPR025558">
    <property type="entry name" value="DUF4283"/>
</dbReference>
<dbReference type="EMBL" id="JBFOLK010000012">
    <property type="protein sequence ID" value="KAL2471827.1"/>
    <property type="molecule type" value="Genomic_DNA"/>
</dbReference>
<proteinExistence type="predicted"/>
<feature type="region of interest" description="Disordered" evidence="1">
    <location>
        <begin position="143"/>
        <end position="165"/>
    </location>
</feature>
<comment type="caution">
    <text evidence="3">The sequence shown here is derived from an EMBL/GenBank/DDBJ whole genome shotgun (WGS) entry which is preliminary data.</text>
</comment>
<protein>
    <recommendedName>
        <fullName evidence="2">DUF4283 domain-containing protein</fullName>
    </recommendedName>
</protein>
<dbReference type="PANTHER" id="PTHR31286:SF168">
    <property type="entry name" value="DUF4283 DOMAIN-CONTAINING PROTEIN"/>
    <property type="match status" value="1"/>
</dbReference>
<evidence type="ECO:0000256" key="1">
    <source>
        <dbReference type="SAM" id="MobiDB-lite"/>
    </source>
</evidence>
<name>A0ABD1Q6K4_9LAMI</name>
<dbReference type="Proteomes" id="UP001604336">
    <property type="component" value="Unassembled WGS sequence"/>
</dbReference>
<evidence type="ECO:0000259" key="2">
    <source>
        <dbReference type="Pfam" id="PF14111"/>
    </source>
</evidence>
<keyword evidence="4" id="KW-1185">Reference proteome</keyword>
<dbReference type="Pfam" id="PF14111">
    <property type="entry name" value="DUF4283"/>
    <property type="match status" value="1"/>
</dbReference>
<dbReference type="AlphaFoldDB" id="A0ABD1Q6K4"/>
<evidence type="ECO:0000313" key="4">
    <source>
        <dbReference type="Proteomes" id="UP001604336"/>
    </source>
</evidence>
<reference evidence="4" key="1">
    <citation type="submission" date="2024-07" db="EMBL/GenBank/DDBJ databases">
        <title>Two chromosome-level genome assemblies of Korean endemic species Abeliophyllum distichum and Forsythia ovata (Oleaceae).</title>
        <authorList>
            <person name="Jang H."/>
        </authorList>
    </citation>
    <scope>NUCLEOTIDE SEQUENCE [LARGE SCALE GENOMIC DNA]</scope>
</reference>
<gene>
    <name evidence="3" type="ORF">Adt_39963</name>
</gene>
<dbReference type="PANTHER" id="PTHR31286">
    <property type="entry name" value="GLYCINE-RICH CELL WALL STRUCTURAL PROTEIN 1.8-LIKE"/>
    <property type="match status" value="1"/>
</dbReference>
<dbReference type="InterPro" id="IPR040256">
    <property type="entry name" value="At4g02000-like"/>
</dbReference>
<feature type="domain" description="DUF4283" evidence="2">
    <location>
        <begin position="212"/>
        <end position="289"/>
    </location>
</feature>
<evidence type="ECO:0000313" key="3">
    <source>
        <dbReference type="EMBL" id="KAL2471827.1"/>
    </source>
</evidence>
<accession>A0ABD1Q6K4</accession>
<organism evidence="3 4">
    <name type="scientific">Abeliophyllum distichum</name>
    <dbReference type="NCBI Taxonomy" id="126358"/>
    <lineage>
        <taxon>Eukaryota</taxon>
        <taxon>Viridiplantae</taxon>
        <taxon>Streptophyta</taxon>
        <taxon>Embryophyta</taxon>
        <taxon>Tracheophyta</taxon>
        <taxon>Spermatophyta</taxon>
        <taxon>Magnoliopsida</taxon>
        <taxon>eudicotyledons</taxon>
        <taxon>Gunneridae</taxon>
        <taxon>Pentapetalae</taxon>
        <taxon>asterids</taxon>
        <taxon>lamiids</taxon>
        <taxon>Lamiales</taxon>
        <taxon>Oleaceae</taxon>
        <taxon>Forsythieae</taxon>
        <taxon>Abeliophyllum</taxon>
    </lineage>
</organism>